<gene>
    <name evidence="4" type="ORF">CBRE1094_LOCUS11797</name>
    <name evidence="5" type="ORF">CBRE1094_LOCUS11798</name>
</gene>
<evidence type="ECO:0000256" key="2">
    <source>
        <dbReference type="ARBA" id="ARBA00022723"/>
    </source>
</evidence>
<comment type="cofactor">
    <cofactor evidence="1">
        <name>a divalent metal cation</name>
        <dbReference type="ChEBI" id="CHEBI:60240"/>
    </cofactor>
</comment>
<evidence type="ECO:0000256" key="1">
    <source>
        <dbReference type="ARBA" id="ARBA00001968"/>
    </source>
</evidence>
<name>A0A6U7DUP4_9EUKA</name>
<feature type="domain" description="DDE Tnp4" evidence="3">
    <location>
        <begin position="22"/>
        <end position="177"/>
    </location>
</feature>
<dbReference type="EMBL" id="HBGU01021550">
    <property type="protein sequence ID" value="CAD9436305.1"/>
    <property type="molecule type" value="Transcribed_RNA"/>
</dbReference>
<reference evidence="5" key="1">
    <citation type="submission" date="2021-01" db="EMBL/GenBank/DDBJ databases">
        <authorList>
            <person name="Corre E."/>
            <person name="Pelletier E."/>
            <person name="Niang G."/>
            <person name="Scheremetjew M."/>
            <person name="Finn R."/>
            <person name="Kale V."/>
            <person name="Holt S."/>
            <person name="Cochrane G."/>
            <person name="Meng A."/>
            <person name="Brown T."/>
            <person name="Cohen L."/>
        </authorList>
    </citation>
    <scope>NUCLEOTIDE SEQUENCE</scope>
    <source>
        <strain evidence="5">UTEX LB 985</strain>
    </source>
</reference>
<evidence type="ECO:0000259" key="3">
    <source>
        <dbReference type="Pfam" id="PF13359"/>
    </source>
</evidence>
<evidence type="ECO:0000313" key="4">
    <source>
        <dbReference type="EMBL" id="CAD9436302.1"/>
    </source>
</evidence>
<dbReference type="GO" id="GO:0046872">
    <property type="term" value="F:metal ion binding"/>
    <property type="evidence" value="ECO:0007669"/>
    <property type="project" value="UniProtKB-KW"/>
</dbReference>
<accession>A0A6U7DUP4</accession>
<dbReference type="Pfam" id="PF13359">
    <property type="entry name" value="DDE_Tnp_4"/>
    <property type="match status" value="1"/>
</dbReference>
<sequence>MQEWADAIHDAGAPAPRCIGFIDGTFRPHTRPGRGQRQCYSGYKKLHGIKFQSVVSANGLIVDFFGCVVGRRGDGYMLGASGFLARMAALVATEGQPFYVYGDPAYSLSQFILRGFKGAMTPAQQAFSTDMSRVRETVEWGFELIVRDWAFVDFCKNLKIHKQPIGRLYFVAALLTNMKTCVMAAHTFDYFGNQISQAFGVSPPSLHNYLYA</sequence>
<evidence type="ECO:0000313" key="5">
    <source>
        <dbReference type="EMBL" id="CAD9436305.1"/>
    </source>
</evidence>
<dbReference type="InterPro" id="IPR027806">
    <property type="entry name" value="HARBI1_dom"/>
</dbReference>
<protein>
    <recommendedName>
        <fullName evidence="3">DDE Tnp4 domain-containing protein</fullName>
    </recommendedName>
</protein>
<dbReference type="AlphaFoldDB" id="A0A6U7DUP4"/>
<proteinExistence type="predicted"/>
<dbReference type="EMBL" id="HBGU01021549">
    <property type="protein sequence ID" value="CAD9436302.1"/>
    <property type="molecule type" value="Transcribed_RNA"/>
</dbReference>
<organism evidence="5">
    <name type="scientific">Haptolina brevifila</name>
    <dbReference type="NCBI Taxonomy" id="156173"/>
    <lineage>
        <taxon>Eukaryota</taxon>
        <taxon>Haptista</taxon>
        <taxon>Haptophyta</taxon>
        <taxon>Prymnesiophyceae</taxon>
        <taxon>Prymnesiales</taxon>
        <taxon>Prymnesiaceae</taxon>
        <taxon>Haptolina</taxon>
    </lineage>
</organism>
<keyword evidence="2" id="KW-0479">Metal-binding</keyword>